<comment type="caution">
    <text evidence="2">The sequence shown here is derived from an EMBL/GenBank/DDBJ whole genome shotgun (WGS) entry which is preliminary data.</text>
</comment>
<evidence type="ECO:0000313" key="3">
    <source>
        <dbReference type="Proteomes" id="UP000634136"/>
    </source>
</evidence>
<dbReference type="EMBL" id="JAAIUW010000007">
    <property type="protein sequence ID" value="KAF7823213.1"/>
    <property type="molecule type" value="Genomic_DNA"/>
</dbReference>
<reference evidence="2" key="1">
    <citation type="submission" date="2020-09" db="EMBL/GenBank/DDBJ databases">
        <title>Genome-Enabled Discovery of Anthraquinone Biosynthesis in Senna tora.</title>
        <authorList>
            <person name="Kang S.-H."/>
            <person name="Pandey R.P."/>
            <person name="Lee C.-M."/>
            <person name="Sim J.-S."/>
            <person name="Jeong J.-T."/>
            <person name="Choi B.-S."/>
            <person name="Jung M."/>
            <person name="Ginzburg D."/>
            <person name="Zhao K."/>
            <person name="Won S.Y."/>
            <person name="Oh T.-J."/>
            <person name="Yu Y."/>
            <person name="Kim N.-H."/>
            <person name="Lee O.R."/>
            <person name="Lee T.-H."/>
            <person name="Bashyal P."/>
            <person name="Kim T.-S."/>
            <person name="Lee W.-H."/>
            <person name="Kawkins C."/>
            <person name="Kim C.-K."/>
            <person name="Kim J.S."/>
            <person name="Ahn B.O."/>
            <person name="Rhee S.Y."/>
            <person name="Sohng J.K."/>
        </authorList>
    </citation>
    <scope>NUCLEOTIDE SEQUENCE</scope>
    <source>
        <tissue evidence="2">Leaf</tissue>
    </source>
</reference>
<evidence type="ECO:0000313" key="2">
    <source>
        <dbReference type="EMBL" id="KAF7823213.1"/>
    </source>
</evidence>
<sequence>MGYIGRNLPRPRGLQDVPTKRFP</sequence>
<evidence type="ECO:0000256" key="1">
    <source>
        <dbReference type="SAM" id="MobiDB-lite"/>
    </source>
</evidence>
<dbReference type="AlphaFoldDB" id="A0A834TJC8"/>
<name>A0A834TJC8_9FABA</name>
<proteinExistence type="predicted"/>
<protein>
    <submittedName>
        <fullName evidence="2">Uncharacterized protein</fullName>
    </submittedName>
</protein>
<keyword evidence="3" id="KW-1185">Reference proteome</keyword>
<organism evidence="2 3">
    <name type="scientific">Senna tora</name>
    <dbReference type="NCBI Taxonomy" id="362788"/>
    <lineage>
        <taxon>Eukaryota</taxon>
        <taxon>Viridiplantae</taxon>
        <taxon>Streptophyta</taxon>
        <taxon>Embryophyta</taxon>
        <taxon>Tracheophyta</taxon>
        <taxon>Spermatophyta</taxon>
        <taxon>Magnoliopsida</taxon>
        <taxon>eudicotyledons</taxon>
        <taxon>Gunneridae</taxon>
        <taxon>Pentapetalae</taxon>
        <taxon>rosids</taxon>
        <taxon>fabids</taxon>
        <taxon>Fabales</taxon>
        <taxon>Fabaceae</taxon>
        <taxon>Caesalpinioideae</taxon>
        <taxon>Cassia clade</taxon>
        <taxon>Senna</taxon>
    </lineage>
</organism>
<dbReference type="Proteomes" id="UP000634136">
    <property type="component" value="Unassembled WGS sequence"/>
</dbReference>
<feature type="region of interest" description="Disordered" evidence="1">
    <location>
        <begin position="1"/>
        <end position="23"/>
    </location>
</feature>
<accession>A0A834TJC8</accession>
<gene>
    <name evidence="2" type="ORF">G2W53_021357</name>
</gene>